<name>A0A8X7YJM5_POPTO</name>
<keyword evidence="7" id="KW-1185">Reference proteome</keyword>
<comment type="caution">
    <text evidence="6">The sequence shown here is derived from an EMBL/GenBank/DDBJ whole genome shotgun (WGS) entry which is preliminary data.</text>
</comment>
<dbReference type="GO" id="GO:0005634">
    <property type="term" value="C:nucleus"/>
    <property type="evidence" value="ECO:0007669"/>
    <property type="project" value="UniProtKB-ARBA"/>
</dbReference>
<dbReference type="Proteomes" id="UP000886885">
    <property type="component" value="Chromosome 12A"/>
</dbReference>
<dbReference type="InterPro" id="IPR039773">
    <property type="entry name" value="BAG_chaperone_regulator"/>
</dbReference>
<dbReference type="GO" id="GO:0050821">
    <property type="term" value="P:protein stabilization"/>
    <property type="evidence" value="ECO:0007669"/>
    <property type="project" value="TreeGrafter"/>
</dbReference>
<dbReference type="InterPro" id="IPR003103">
    <property type="entry name" value="BAG_domain"/>
</dbReference>
<feature type="region of interest" description="Disordered" evidence="3">
    <location>
        <begin position="1"/>
        <end position="51"/>
    </location>
</feature>
<dbReference type="AlphaFoldDB" id="A0A8X7YJM5"/>
<dbReference type="GO" id="GO:0005737">
    <property type="term" value="C:cytoplasm"/>
    <property type="evidence" value="ECO:0007669"/>
    <property type="project" value="UniProtKB-ARBA"/>
</dbReference>
<evidence type="ECO:0000259" key="5">
    <source>
        <dbReference type="PROSITE" id="PS51035"/>
    </source>
</evidence>
<evidence type="ECO:0000256" key="3">
    <source>
        <dbReference type="SAM" id="MobiDB-lite"/>
    </source>
</evidence>
<feature type="domain" description="BAG" evidence="5">
    <location>
        <begin position="156"/>
        <end position="234"/>
    </location>
</feature>
<dbReference type="EMBL" id="JAAWWB010000023">
    <property type="protein sequence ID" value="KAG6754448.1"/>
    <property type="molecule type" value="Genomic_DNA"/>
</dbReference>
<dbReference type="FunFam" id="1.20.58.120:FF:000011">
    <property type="entry name" value="BAG family molecular chaperone regulator 1"/>
    <property type="match status" value="1"/>
</dbReference>
<keyword evidence="1" id="KW-0143">Chaperone</keyword>
<evidence type="ECO:0000256" key="2">
    <source>
        <dbReference type="ARBA" id="ARBA00058673"/>
    </source>
</evidence>
<feature type="region of interest" description="Disordered" evidence="3">
    <location>
        <begin position="330"/>
        <end position="365"/>
    </location>
</feature>
<dbReference type="PANTHER" id="PTHR12329:SF11">
    <property type="entry name" value="BAG FAMILY MOLECULAR CHAPERONE REGULATOR 1"/>
    <property type="match status" value="1"/>
</dbReference>
<evidence type="ECO:0008006" key="8">
    <source>
        <dbReference type="Google" id="ProtNLM"/>
    </source>
</evidence>
<sequence length="365" mass="40460">MMKMKTAKATTGLSHMNGGSAGGGGELEVRPGGMLVQKRDPDSDRTSVPPPTIRIKVKYGSAYHEINISSQATFDGNLGFVTVVGELKKMLSAPTGLHHQDQKLIYKDKERDSKAFLDISGVKDRSKMVLVEDPISQEKRFLEMRKNAKMEKASKSISEISLEVDRLAGQVSAFESVITKGGKVAEKSVLNLIELLMNQLLKLDGIMADGDVKLQRKIQVQRVQKYVETLDMLKIKNSMPTGNSDEIKASMPIGNGNHAPTQQQHKHSNGQKIASIQKRQPRYTNGHALIPIEEEEEQRHPFEHLSIHQQQQPSRRSASGEVVVTTQWETFDSTPALEPVPSISTSSTATKTSSHQPQFPWDFVN</sequence>
<feature type="domain" description="Ubiquitin-like" evidence="4">
    <location>
        <begin position="53"/>
        <end position="131"/>
    </location>
</feature>
<comment type="function">
    <text evidence="2">Co-chaperone that regulates diverse cellular pathways, such as programmed cell death and stress responses.</text>
</comment>
<gene>
    <name evidence="6" type="ORF">POTOM_042487</name>
</gene>
<protein>
    <recommendedName>
        <fullName evidence="8">BCL-2-associated athanogene 1</fullName>
    </recommendedName>
</protein>
<dbReference type="FunFam" id="3.10.20.90:FF:000298">
    <property type="entry name" value="BAG family molecular chaperone regulator 1"/>
    <property type="match status" value="1"/>
</dbReference>
<proteinExistence type="predicted"/>
<organism evidence="6 7">
    <name type="scientific">Populus tomentosa</name>
    <name type="common">Chinese white poplar</name>
    <dbReference type="NCBI Taxonomy" id="118781"/>
    <lineage>
        <taxon>Eukaryota</taxon>
        <taxon>Viridiplantae</taxon>
        <taxon>Streptophyta</taxon>
        <taxon>Embryophyta</taxon>
        <taxon>Tracheophyta</taxon>
        <taxon>Spermatophyta</taxon>
        <taxon>Magnoliopsida</taxon>
        <taxon>eudicotyledons</taxon>
        <taxon>Gunneridae</taxon>
        <taxon>Pentapetalae</taxon>
        <taxon>rosids</taxon>
        <taxon>fabids</taxon>
        <taxon>Malpighiales</taxon>
        <taxon>Salicaceae</taxon>
        <taxon>Saliceae</taxon>
        <taxon>Populus</taxon>
    </lineage>
</organism>
<evidence type="ECO:0000259" key="4">
    <source>
        <dbReference type="PROSITE" id="PS50053"/>
    </source>
</evidence>
<reference evidence="6" key="1">
    <citation type="journal article" date="2020" name="bioRxiv">
        <title>Hybrid origin of Populus tomentosa Carr. identified through genome sequencing and phylogenomic analysis.</title>
        <authorList>
            <person name="An X."/>
            <person name="Gao K."/>
            <person name="Chen Z."/>
            <person name="Li J."/>
            <person name="Yang X."/>
            <person name="Yang X."/>
            <person name="Zhou J."/>
            <person name="Guo T."/>
            <person name="Zhao T."/>
            <person name="Huang S."/>
            <person name="Miao D."/>
            <person name="Khan W.U."/>
            <person name="Rao P."/>
            <person name="Ye M."/>
            <person name="Lei B."/>
            <person name="Liao W."/>
            <person name="Wang J."/>
            <person name="Ji L."/>
            <person name="Li Y."/>
            <person name="Guo B."/>
            <person name="Mustafa N.S."/>
            <person name="Li S."/>
            <person name="Yun Q."/>
            <person name="Keller S.R."/>
            <person name="Mao J."/>
            <person name="Zhang R."/>
            <person name="Strauss S.H."/>
        </authorList>
    </citation>
    <scope>NUCLEOTIDE SEQUENCE</scope>
    <source>
        <strain evidence="6">GM15</strain>
        <tissue evidence="6">Leaf</tissue>
    </source>
</reference>
<feature type="region of interest" description="Disordered" evidence="3">
    <location>
        <begin position="237"/>
        <end position="284"/>
    </location>
</feature>
<dbReference type="GO" id="GO:0000774">
    <property type="term" value="F:adenyl-nucleotide exchange factor activity"/>
    <property type="evidence" value="ECO:0007669"/>
    <property type="project" value="TreeGrafter"/>
</dbReference>
<dbReference type="OrthoDB" id="776628at2759"/>
<feature type="compositionally biased region" description="Low complexity" evidence="3">
    <location>
        <begin position="342"/>
        <end position="354"/>
    </location>
</feature>
<dbReference type="InterPro" id="IPR000626">
    <property type="entry name" value="Ubiquitin-like_dom"/>
</dbReference>
<dbReference type="GO" id="GO:0051087">
    <property type="term" value="F:protein-folding chaperone binding"/>
    <property type="evidence" value="ECO:0007669"/>
    <property type="project" value="InterPro"/>
</dbReference>
<dbReference type="Pfam" id="PF02179">
    <property type="entry name" value="BAG"/>
    <property type="match status" value="1"/>
</dbReference>
<dbReference type="PROSITE" id="PS51035">
    <property type="entry name" value="BAG"/>
    <property type="match status" value="1"/>
</dbReference>
<accession>A0A8X7YJM5</accession>
<dbReference type="PROSITE" id="PS50053">
    <property type="entry name" value="UBIQUITIN_2"/>
    <property type="match status" value="1"/>
</dbReference>
<evidence type="ECO:0000256" key="1">
    <source>
        <dbReference type="ARBA" id="ARBA00023186"/>
    </source>
</evidence>
<dbReference type="PANTHER" id="PTHR12329">
    <property type="entry name" value="BCL2-ASSOCIATED ATHANOGENE"/>
    <property type="match status" value="1"/>
</dbReference>
<evidence type="ECO:0000313" key="7">
    <source>
        <dbReference type="Proteomes" id="UP000886885"/>
    </source>
</evidence>
<dbReference type="SMART" id="SM00264">
    <property type="entry name" value="BAG"/>
    <property type="match status" value="1"/>
</dbReference>
<evidence type="ECO:0000313" key="6">
    <source>
        <dbReference type="EMBL" id="KAG6754448.1"/>
    </source>
</evidence>